<dbReference type="SUPFAM" id="SSF56672">
    <property type="entry name" value="DNA/RNA polymerases"/>
    <property type="match status" value="1"/>
</dbReference>
<reference evidence="11" key="1">
    <citation type="submission" date="2020-09" db="EMBL/GenBank/DDBJ databases">
        <title>Leviviricetes taxonomy.</title>
        <authorList>
            <person name="Stockdale S.R."/>
            <person name="Callanan J."/>
            <person name="Adriaenssens E.M."/>
            <person name="Kuhn J.H."/>
            <person name="Rumnieks J."/>
            <person name="Shkoporov A."/>
            <person name="Draper L.A."/>
            <person name="Ross P."/>
            <person name="Hill C."/>
        </authorList>
    </citation>
    <scope>NUCLEOTIDE SEQUENCE</scope>
</reference>
<evidence type="ECO:0000256" key="8">
    <source>
        <dbReference type="ARBA" id="ARBA00048744"/>
    </source>
</evidence>
<dbReference type="InterPro" id="IPR007096">
    <property type="entry name" value="RNA-dir_Rpol_cat_phage"/>
</dbReference>
<keyword evidence="4" id="KW-0548">Nucleotidyltransferase</keyword>
<dbReference type="InterPro" id="IPR043502">
    <property type="entry name" value="DNA/RNA_pol_sf"/>
</dbReference>
<feature type="binding site" evidence="9">
    <location>
        <position position="399"/>
    </location>
    <ligand>
        <name>Mg(2+)</name>
        <dbReference type="ChEBI" id="CHEBI:18420"/>
        <label>2</label>
    </ligand>
</feature>
<comment type="cofactor">
    <cofactor evidence="9">
        <name>Mg(2+)</name>
        <dbReference type="ChEBI" id="CHEBI:18420"/>
    </cofactor>
    <text evidence="9">Binds 2 Mg(2+) per subunit.</text>
</comment>
<keyword evidence="9" id="KW-0460">Magnesium</keyword>
<feature type="domain" description="RdRp catalytic" evidence="10">
    <location>
        <begin position="298"/>
        <end position="430"/>
    </location>
</feature>
<keyword evidence="12" id="KW-1185">Reference proteome</keyword>
<feature type="binding site" evidence="9">
    <location>
        <position position="398"/>
    </location>
    <ligand>
        <name>Mg(2+)</name>
        <dbReference type="ChEBI" id="CHEBI:18420"/>
        <label>2</label>
    </ligand>
</feature>
<comment type="catalytic activity">
    <reaction evidence="8">
        <text>RNA(n) + a ribonucleoside 5'-triphosphate = RNA(n+1) + diphosphate</text>
        <dbReference type="Rhea" id="RHEA:21248"/>
        <dbReference type="Rhea" id="RHEA-COMP:14527"/>
        <dbReference type="Rhea" id="RHEA-COMP:17342"/>
        <dbReference type="ChEBI" id="CHEBI:33019"/>
        <dbReference type="ChEBI" id="CHEBI:61557"/>
        <dbReference type="ChEBI" id="CHEBI:140395"/>
        <dbReference type="EC" id="2.7.7.48"/>
    </reaction>
</comment>
<dbReference type="Proteomes" id="UP000676864">
    <property type="component" value="Segment"/>
</dbReference>
<dbReference type="InterPro" id="IPR005093">
    <property type="entry name" value="RNArep_beta"/>
</dbReference>
<dbReference type="GO" id="GO:0046872">
    <property type="term" value="F:metal ion binding"/>
    <property type="evidence" value="ECO:0007669"/>
    <property type="project" value="UniProtKB-KW"/>
</dbReference>
<evidence type="ECO:0000256" key="6">
    <source>
        <dbReference type="ARBA" id="ARBA00022953"/>
    </source>
</evidence>
<organism evidence="11 12">
    <name type="scientific">ssRNA phage SRR7976310_3</name>
    <dbReference type="NCBI Taxonomy" id="2786681"/>
    <lineage>
        <taxon>Viruses</taxon>
        <taxon>Riboviria</taxon>
        <taxon>Orthornavirae</taxon>
        <taxon>Lenarviricota</taxon>
        <taxon>Leviviricetes</taxon>
        <taxon>Timlovirales</taxon>
        <taxon>Blumeviridae</taxon>
        <taxon>Pacehavirus</taxon>
        <taxon>Pacehavirus pelovivens</taxon>
    </lineage>
</organism>
<evidence type="ECO:0000259" key="10">
    <source>
        <dbReference type="PROSITE" id="PS50522"/>
    </source>
</evidence>
<dbReference type="PROSITE" id="PS50522">
    <property type="entry name" value="RDRP_PHAGE"/>
    <property type="match status" value="1"/>
</dbReference>
<dbReference type="KEGG" id="vg:80399467"/>
<dbReference type="Pfam" id="PF03431">
    <property type="entry name" value="RNA_replicase_B"/>
    <property type="match status" value="1"/>
</dbReference>
<dbReference type="GO" id="GO:0000166">
    <property type="term" value="F:nucleotide binding"/>
    <property type="evidence" value="ECO:0007669"/>
    <property type="project" value="UniProtKB-KW"/>
</dbReference>
<dbReference type="RefSeq" id="YP_010770219.1">
    <property type="nucleotide sequence ID" value="NC_074199.1"/>
</dbReference>
<sequence length="604" mass="70105">MRPCHAFHAVETLRNSFSVTLRRKGVVLTDNDSATVLDVYQQLVALMIDLDYLHPETLKRDARRLWADMVQADVFDLNSAFAECLQCVRMQDFRGFKGLCSRISSHLYPMVKRDKELAREGDVIAAGRLIQLFSYTSRLSLNDIDLTQQLLESYLENEEAIPQEYPDEILQRLNRIIRRWIGPFCPGEIHPYHGPGGIAEHGRCALEAKYNCLATDQRLEYAFGNPWWLSGNPSQHLNRTSRTVFVPKSYKTFRTISMEPTTLQYFQQGVWRQVESLVDSNQYLRNHIGFREQERNRKLAQEGSINRNYATIDLSAASDSVGYELVKRLFRGTWLSRYIVATRSTHTLLPDGRVIELKKFAPMGSALCFPIETIVFASICEYVTRAHRFAGKYSVFGDDIIVPTPCVEETIDILQRLGFHVNHDKSYYQPTCWFRESCGGEYVDGFDVTPMKVSRKYASREQDVRFDKLIALSNTAYLKGYRHLRYFFLMKIRRSYGKVLFSPQCLLADSYSNYHAKKRWNPNLQRIEVRVDTLISKYTKDNKASQDESIRYRHWLESTSERSTLGDGYESVICRPTVVTKRTWMPKPYELSDQEFIDQHTGRG</sequence>
<evidence type="ECO:0000256" key="9">
    <source>
        <dbReference type="PIRSR" id="PIRSR605093-1"/>
    </source>
</evidence>
<feature type="binding site" evidence="9">
    <location>
        <position position="313"/>
    </location>
    <ligand>
        <name>Mg(2+)</name>
        <dbReference type="ChEBI" id="CHEBI:18420"/>
        <label>2</label>
    </ligand>
</feature>
<name>A0A8S5L5K3_9VIRU</name>
<keyword evidence="6" id="KW-0693">Viral RNA replication</keyword>
<evidence type="ECO:0000256" key="2">
    <source>
        <dbReference type="ARBA" id="ARBA00022484"/>
    </source>
</evidence>
<evidence type="ECO:0000313" key="12">
    <source>
        <dbReference type="Proteomes" id="UP000676864"/>
    </source>
</evidence>
<keyword evidence="5" id="KW-0547">Nucleotide-binding</keyword>
<dbReference type="GO" id="GO:0003968">
    <property type="term" value="F:RNA-directed RNA polymerase activity"/>
    <property type="evidence" value="ECO:0007669"/>
    <property type="project" value="UniProtKB-KW"/>
</dbReference>
<accession>A0A8S5L5K3</accession>
<protein>
    <recommendedName>
        <fullName evidence="1">RNA-directed RNA polymerase</fullName>
        <ecNumber evidence="1">2.7.7.48</ecNumber>
    </recommendedName>
    <alternativeName>
        <fullName evidence="7">RNA replicase beta chain</fullName>
    </alternativeName>
</protein>
<dbReference type="EC" id="2.7.7.48" evidence="1"/>
<gene>
    <name evidence="11" type="primary">SRR7976310_3_5</name>
</gene>
<dbReference type="EMBL" id="BK014181">
    <property type="protein sequence ID" value="DAD52703.1"/>
    <property type="molecule type" value="Genomic_RNA"/>
</dbReference>
<proteinExistence type="predicted"/>
<dbReference type="GeneID" id="80399467"/>
<evidence type="ECO:0000256" key="3">
    <source>
        <dbReference type="ARBA" id="ARBA00022679"/>
    </source>
</evidence>
<evidence type="ECO:0000313" key="11">
    <source>
        <dbReference type="EMBL" id="DAD52703.1"/>
    </source>
</evidence>
<keyword evidence="9" id="KW-0479">Metal-binding</keyword>
<evidence type="ECO:0000256" key="7">
    <source>
        <dbReference type="ARBA" id="ARBA00030248"/>
    </source>
</evidence>
<keyword evidence="2 11" id="KW-0696">RNA-directed RNA polymerase</keyword>
<evidence type="ECO:0000256" key="5">
    <source>
        <dbReference type="ARBA" id="ARBA00022741"/>
    </source>
</evidence>
<dbReference type="GO" id="GO:0039694">
    <property type="term" value="P:viral RNA genome replication"/>
    <property type="evidence" value="ECO:0007669"/>
    <property type="project" value="InterPro"/>
</dbReference>
<keyword evidence="3" id="KW-0808">Transferase</keyword>
<evidence type="ECO:0000256" key="4">
    <source>
        <dbReference type="ARBA" id="ARBA00022695"/>
    </source>
</evidence>
<evidence type="ECO:0000256" key="1">
    <source>
        <dbReference type="ARBA" id="ARBA00012494"/>
    </source>
</evidence>